<dbReference type="EMBL" id="JACHHJ010000003">
    <property type="protein sequence ID" value="MBB6450164.1"/>
    <property type="molecule type" value="Genomic_DNA"/>
</dbReference>
<dbReference type="Pfam" id="PF08868">
    <property type="entry name" value="YugN"/>
    <property type="match status" value="1"/>
</dbReference>
<reference evidence="1 2" key="1">
    <citation type="submission" date="2020-08" db="EMBL/GenBank/DDBJ databases">
        <title>Genomic Encyclopedia of Type Strains, Phase IV (KMG-IV): sequencing the most valuable type-strain genomes for metagenomic binning, comparative biology and taxonomic classification.</title>
        <authorList>
            <person name="Goeker M."/>
        </authorList>
    </citation>
    <scope>NUCLEOTIDE SEQUENCE [LARGE SCALE GENOMIC DNA]</scope>
    <source>
        <strain evidence="1 2">DSM 21769</strain>
    </source>
</reference>
<sequence>MLELQSQLTGLEMSVQDLERKLEPLGYDMGGGWEYDHGYMDYKIADDNGYQFLRIPFSATVGEIGNGNATVVLGTPFLLSHRYETGIDQGVTAYSALWNQFSSPEEKDGYVEQQYIREGVMLIRELEQTLLT</sequence>
<protein>
    <recommendedName>
        <fullName evidence="3">YugN-like family protein</fullName>
    </recommendedName>
</protein>
<dbReference type="Gene3D" id="3.30.310.100">
    <property type="entry name" value="YugN-like"/>
    <property type="match status" value="1"/>
</dbReference>
<dbReference type="Proteomes" id="UP000568839">
    <property type="component" value="Unassembled WGS sequence"/>
</dbReference>
<accession>A0A841PQS1</accession>
<dbReference type="InterPro" id="IPR014967">
    <property type="entry name" value="Uncharacterised_YugN-like"/>
</dbReference>
<evidence type="ECO:0000313" key="1">
    <source>
        <dbReference type="EMBL" id="MBB6450164.1"/>
    </source>
</evidence>
<dbReference type="RefSeq" id="WP_184404215.1">
    <property type="nucleotide sequence ID" value="NZ_JACHHJ010000003.1"/>
</dbReference>
<evidence type="ECO:0008006" key="3">
    <source>
        <dbReference type="Google" id="ProtNLM"/>
    </source>
</evidence>
<proteinExistence type="predicted"/>
<dbReference type="InterPro" id="IPR036491">
    <property type="entry name" value="YugN-like_sf"/>
</dbReference>
<organism evidence="1 2">
    <name type="scientific">Geomicrobium halophilum</name>
    <dbReference type="NCBI Taxonomy" id="549000"/>
    <lineage>
        <taxon>Bacteria</taxon>
        <taxon>Bacillati</taxon>
        <taxon>Bacillota</taxon>
        <taxon>Bacilli</taxon>
        <taxon>Bacillales</taxon>
        <taxon>Geomicrobium</taxon>
    </lineage>
</organism>
<dbReference type="SUPFAM" id="SSF160755">
    <property type="entry name" value="YugN-like"/>
    <property type="match status" value="1"/>
</dbReference>
<evidence type="ECO:0000313" key="2">
    <source>
        <dbReference type="Proteomes" id="UP000568839"/>
    </source>
</evidence>
<dbReference type="AlphaFoldDB" id="A0A841PQS1"/>
<keyword evidence="2" id="KW-1185">Reference proteome</keyword>
<gene>
    <name evidence="1" type="ORF">HNR44_002147</name>
</gene>
<name>A0A841PQS1_9BACL</name>
<comment type="caution">
    <text evidence="1">The sequence shown here is derived from an EMBL/GenBank/DDBJ whole genome shotgun (WGS) entry which is preliminary data.</text>
</comment>